<dbReference type="EMBL" id="FIHM01000035">
    <property type="protein sequence ID" value="CYV40686.1"/>
    <property type="molecule type" value="Genomic_DNA"/>
</dbReference>
<protein>
    <submittedName>
        <fullName evidence="1">Prophage ps3 protein 07</fullName>
    </submittedName>
</protein>
<reference evidence="1 2" key="1">
    <citation type="submission" date="2016-02" db="EMBL/GenBank/DDBJ databases">
        <authorList>
            <consortium name="Pathogen Informatics"/>
        </authorList>
    </citation>
    <scope>NUCLEOTIDE SEQUENCE [LARGE SCALE GENOMIC DNA]</scope>
    <source>
        <strain evidence="1 2">LSS64</strain>
    </source>
</reference>
<sequence>MKRTLEQINTELTKLITKNQKEIEKLEKDLAVIDPTIEKAKQDIIKAKKEVNAEAYDIAKRELWTAENTKEMLTDKLKELRHDPIVTKERYRELYFEITEVCDNKVIEVFDKISQFIPELEKVANEHRHVTRTAYENLNLLYSNIGREAQEFYKDENGYIDSLFFHGLKYTPKKDAGDFLERFINDFKEKNK</sequence>
<evidence type="ECO:0000313" key="2">
    <source>
        <dbReference type="Proteomes" id="UP000074850"/>
    </source>
</evidence>
<dbReference type="AlphaFoldDB" id="A0A116MCU1"/>
<evidence type="ECO:0000313" key="1">
    <source>
        <dbReference type="EMBL" id="CYV40686.1"/>
    </source>
</evidence>
<proteinExistence type="predicted"/>
<dbReference type="RefSeq" id="WP_044758969.1">
    <property type="nucleotide sequence ID" value="NZ_CEFC01000003.1"/>
</dbReference>
<name>A0A116MCU1_STRSU</name>
<organism evidence="1 2">
    <name type="scientific">Streptococcus suis</name>
    <dbReference type="NCBI Taxonomy" id="1307"/>
    <lineage>
        <taxon>Bacteria</taxon>
        <taxon>Bacillati</taxon>
        <taxon>Bacillota</taxon>
        <taxon>Bacilli</taxon>
        <taxon>Lactobacillales</taxon>
        <taxon>Streptococcaceae</taxon>
        <taxon>Streptococcus</taxon>
    </lineage>
</organism>
<accession>A0A116MCU1</accession>
<dbReference type="Proteomes" id="UP000074850">
    <property type="component" value="Unassembled WGS sequence"/>
</dbReference>
<gene>
    <name evidence="1" type="ORF">ERS132426_01495</name>
</gene>